<dbReference type="PANTHER" id="PTHR11733:SF167">
    <property type="entry name" value="FI17812P1-RELATED"/>
    <property type="match status" value="1"/>
</dbReference>
<dbReference type="GO" id="GO:0016485">
    <property type="term" value="P:protein processing"/>
    <property type="evidence" value="ECO:0007669"/>
    <property type="project" value="TreeGrafter"/>
</dbReference>
<proteinExistence type="inferred from homology"/>
<evidence type="ECO:0000313" key="4">
    <source>
        <dbReference type="WBParaSite" id="SPAL_0001295600.1"/>
    </source>
</evidence>
<organism evidence="3 4">
    <name type="scientific">Strongyloides papillosus</name>
    <name type="common">Intestinal threadworm</name>
    <dbReference type="NCBI Taxonomy" id="174720"/>
    <lineage>
        <taxon>Eukaryota</taxon>
        <taxon>Metazoa</taxon>
        <taxon>Ecdysozoa</taxon>
        <taxon>Nematoda</taxon>
        <taxon>Chromadorea</taxon>
        <taxon>Rhabditida</taxon>
        <taxon>Tylenchina</taxon>
        <taxon>Panagrolaimomorpha</taxon>
        <taxon>Strongyloidoidea</taxon>
        <taxon>Strongyloididae</taxon>
        <taxon>Strongyloides</taxon>
    </lineage>
</organism>
<dbReference type="AlphaFoldDB" id="A0A0N5C4S5"/>
<dbReference type="PROSITE" id="PS51885">
    <property type="entry name" value="NEPRILYSIN"/>
    <property type="match status" value="1"/>
</dbReference>
<dbReference type="Proteomes" id="UP000046392">
    <property type="component" value="Unplaced"/>
</dbReference>
<keyword evidence="3" id="KW-1185">Reference proteome</keyword>
<dbReference type="GO" id="GO:0005886">
    <property type="term" value="C:plasma membrane"/>
    <property type="evidence" value="ECO:0007669"/>
    <property type="project" value="TreeGrafter"/>
</dbReference>
<dbReference type="SUPFAM" id="SSF55486">
    <property type="entry name" value="Metalloproteases ('zincins'), catalytic domain"/>
    <property type="match status" value="1"/>
</dbReference>
<protein>
    <submittedName>
        <fullName evidence="4">Peptidase_M13 domain-containing protein</fullName>
    </submittedName>
</protein>
<evidence type="ECO:0000256" key="1">
    <source>
        <dbReference type="ARBA" id="ARBA00007357"/>
    </source>
</evidence>
<dbReference type="Pfam" id="PF01431">
    <property type="entry name" value="Peptidase_M13"/>
    <property type="match status" value="1"/>
</dbReference>
<dbReference type="Gene3D" id="3.40.390.10">
    <property type="entry name" value="Collagenase (Catalytic Domain)"/>
    <property type="match status" value="1"/>
</dbReference>
<dbReference type="InterPro" id="IPR024079">
    <property type="entry name" value="MetalloPept_cat_dom_sf"/>
</dbReference>
<evidence type="ECO:0000259" key="2">
    <source>
        <dbReference type="Pfam" id="PF01431"/>
    </source>
</evidence>
<accession>A0A0N5C4S5</accession>
<dbReference type="InterPro" id="IPR000718">
    <property type="entry name" value="Peptidase_M13"/>
</dbReference>
<reference evidence="4" key="1">
    <citation type="submission" date="2017-02" db="UniProtKB">
        <authorList>
            <consortium name="WormBaseParasite"/>
        </authorList>
    </citation>
    <scope>IDENTIFICATION</scope>
</reference>
<dbReference type="PANTHER" id="PTHR11733">
    <property type="entry name" value="ZINC METALLOPROTEASE FAMILY M13 NEPRILYSIN-RELATED"/>
    <property type="match status" value="1"/>
</dbReference>
<dbReference type="GO" id="GO:0004222">
    <property type="term" value="F:metalloendopeptidase activity"/>
    <property type="evidence" value="ECO:0007669"/>
    <property type="project" value="InterPro"/>
</dbReference>
<dbReference type="WBParaSite" id="SPAL_0001295600.1">
    <property type="protein sequence ID" value="SPAL_0001295600.1"/>
    <property type="gene ID" value="SPAL_0001295600"/>
</dbReference>
<sequence>MIKRIKEEFRLLIDEKKDMFDKESRDNLLREFDEMEFTKKVYCLDTSSILLMETCYKDIGISENDSIEDVLKNLTLLSKLNHTSGFCGYYIFQPNKHLSLFVYFNARYISLFNILTTSLNASVEPWFIRYFPHKKIECFVNQYSNQKESKTMKNINGSLTLAENVADNSGLKISHRAYMKYLQSIGGEEPKVPGFESFTSEQLFFISFGKTFCEHRSKEYLEKQINDHYTPAEIRTNLALSNYKPFSNAFNCKLHSRMNPEHKCEVWEKGH</sequence>
<dbReference type="InterPro" id="IPR018497">
    <property type="entry name" value="Peptidase_M13_C"/>
</dbReference>
<name>A0A0N5C4S5_STREA</name>
<comment type="similarity">
    <text evidence="1">Belongs to the peptidase M13 family.</text>
</comment>
<feature type="domain" description="Peptidase M13 C-terminal" evidence="2">
    <location>
        <begin position="134"/>
        <end position="266"/>
    </location>
</feature>
<evidence type="ECO:0000313" key="3">
    <source>
        <dbReference type="Proteomes" id="UP000046392"/>
    </source>
</evidence>